<dbReference type="Gene3D" id="2.160.10.10">
    <property type="entry name" value="Hexapeptide repeat proteins"/>
    <property type="match status" value="1"/>
</dbReference>
<organism evidence="1 2">
    <name type="scientific">Fluviicola chungangensis</name>
    <dbReference type="NCBI Taxonomy" id="2597671"/>
    <lineage>
        <taxon>Bacteria</taxon>
        <taxon>Pseudomonadati</taxon>
        <taxon>Bacteroidota</taxon>
        <taxon>Flavobacteriia</taxon>
        <taxon>Flavobacteriales</taxon>
        <taxon>Crocinitomicaceae</taxon>
        <taxon>Fluviicola</taxon>
    </lineage>
</organism>
<dbReference type="InterPro" id="IPR001451">
    <property type="entry name" value="Hexapep"/>
</dbReference>
<dbReference type="Pfam" id="PF00132">
    <property type="entry name" value="Hexapep"/>
    <property type="match status" value="2"/>
</dbReference>
<dbReference type="InterPro" id="IPR011004">
    <property type="entry name" value="Trimer_LpxA-like_sf"/>
</dbReference>
<evidence type="ECO:0000313" key="1">
    <source>
        <dbReference type="EMBL" id="TSJ45883.1"/>
    </source>
</evidence>
<sequence>MVFFVKLIRNVYLKHWKWRRFQIGKNFHAGRSVQLWAKNNISIGNDFYIGRFSQIENDAVIGNHVIMGNHVALVGKYDHHYQQPGTPIRLASAIRDKDYNWKGLGLTTTIEDDVWVGYGSTIMQGVTIHQGSIIAAGSVVTKDVEAYSIYGGNPARKIANRFNTPEELERHCLILQQSGKKNE</sequence>
<dbReference type="GO" id="GO:0016746">
    <property type="term" value="F:acyltransferase activity"/>
    <property type="evidence" value="ECO:0007669"/>
    <property type="project" value="UniProtKB-KW"/>
</dbReference>
<keyword evidence="1" id="KW-0808">Transferase</keyword>
<dbReference type="EMBL" id="VLPL01000003">
    <property type="protein sequence ID" value="TSJ45883.1"/>
    <property type="molecule type" value="Genomic_DNA"/>
</dbReference>
<keyword evidence="2" id="KW-1185">Reference proteome</keyword>
<dbReference type="SUPFAM" id="SSF51161">
    <property type="entry name" value="Trimeric LpxA-like enzymes"/>
    <property type="match status" value="1"/>
</dbReference>
<dbReference type="Proteomes" id="UP000316008">
    <property type="component" value="Unassembled WGS sequence"/>
</dbReference>
<reference evidence="1 2" key="1">
    <citation type="submission" date="2019-07" db="EMBL/GenBank/DDBJ databases">
        <authorList>
            <person name="Huq M.A."/>
        </authorList>
    </citation>
    <scope>NUCLEOTIDE SEQUENCE [LARGE SCALE GENOMIC DNA]</scope>
    <source>
        <strain evidence="1 2">MAH-3</strain>
    </source>
</reference>
<proteinExistence type="predicted"/>
<name>A0A556N1E8_9FLAO</name>
<accession>A0A556N1E8</accession>
<dbReference type="InterPro" id="IPR051159">
    <property type="entry name" value="Hexapeptide_acetyltransf"/>
</dbReference>
<evidence type="ECO:0000313" key="2">
    <source>
        <dbReference type="Proteomes" id="UP000316008"/>
    </source>
</evidence>
<comment type="caution">
    <text evidence="1">The sequence shown here is derived from an EMBL/GenBank/DDBJ whole genome shotgun (WGS) entry which is preliminary data.</text>
</comment>
<dbReference type="AlphaFoldDB" id="A0A556N1E8"/>
<dbReference type="CDD" id="cd04647">
    <property type="entry name" value="LbH_MAT_like"/>
    <property type="match status" value="1"/>
</dbReference>
<protein>
    <submittedName>
        <fullName evidence="1">Acyltransferase</fullName>
    </submittedName>
</protein>
<gene>
    <name evidence="1" type="ORF">FO442_08605</name>
</gene>
<dbReference type="PANTHER" id="PTHR23416">
    <property type="entry name" value="SIALIC ACID SYNTHASE-RELATED"/>
    <property type="match status" value="1"/>
</dbReference>
<dbReference type="OrthoDB" id="9814490at2"/>
<keyword evidence="1" id="KW-0012">Acyltransferase</keyword>